<dbReference type="InterPro" id="IPR028098">
    <property type="entry name" value="Glyco_trans_4-like_N"/>
</dbReference>
<feature type="domain" description="Glycosyl transferase family 1" evidence="1">
    <location>
        <begin position="184"/>
        <end position="358"/>
    </location>
</feature>
<dbReference type="EMBL" id="JBHSZV010000004">
    <property type="protein sequence ID" value="MFC7060542.1"/>
    <property type="molecule type" value="Genomic_DNA"/>
</dbReference>
<dbReference type="GO" id="GO:0016757">
    <property type="term" value="F:glycosyltransferase activity"/>
    <property type="evidence" value="ECO:0007669"/>
    <property type="project" value="UniProtKB-KW"/>
</dbReference>
<dbReference type="EC" id="2.4.-.-" evidence="3"/>
<evidence type="ECO:0000313" key="4">
    <source>
        <dbReference type="Proteomes" id="UP001596410"/>
    </source>
</evidence>
<organism evidence="3 4">
    <name type="scientific">Halobacillus seohaensis</name>
    <dbReference type="NCBI Taxonomy" id="447421"/>
    <lineage>
        <taxon>Bacteria</taxon>
        <taxon>Bacillati</taxon>
        <taxon>Bacillota</taxon>
        <taxon>Bacilli</taxon>
        <taxon>Bacillales</taxon>
        <taxon>Bacillaceae</taxon>
        <taxon>Halobacillus</taxon>
    </lineage>
</organism>
<dbReference type="InterPro" id="IPR001296">
    <property type="entry name" value="Glyco_trans_1"/>
</dbReference>
<dbReference type="CDD" id="cd03801">
    <property type="entry name" value="GT4_PimA-like"/>
    <property type="match status" value="1"/>
</dbReference>
<dbReference type="Pfam" id="PF13439">
    <property type="entry name" value="Glyco_transf_4"/>
    <property type="match status" value="1"/>
</dbReference>
<protein>
    <submittedName>
        <fullName evidence="3">Glycosyltransferase family 4 protein</fullName>
        <ecNumber evidence="3">2.4.-.-</ecNumber>
    </submittedName>
</protein>
<accession>A0ABW2EJ23</accession>
<reference evidence="4" key="1">
    <citation type="journal article" date="2019" name="Int. J. Syst. Evol. Microbiol.">
        <title>The Global Catalogue of Microorganisms (GCM) 10K type strain sequencing project: providing services to taxonomists for standard genome sequencing and annotation.</title>
        <authorList>
            <consortium name="The Broad Institute Genomics Platform"/>
            <consortium name="The Broad Institute Genome Sequencing Center for Infectious Disease"/>
            <person name="Wu L."/>
            <person name="Ma J."/>
        </authorList>
    </citation>
    <scope>NUCLEOTIDE SEQUENCE [LARGE SCALE GENOMIC DNA]</scope>
    <source>
        <strain evidence="4">CGMCC 4.1621</strain>
    </source>
</reference>
<keyword evidence="4" id="KW-1185">Reference proteome</keyword>
<dbReference type="Pfam" id="PF00534">
    <property type="entry name" value="Glycos_transf_1"/>
    <property type="match status" value="1"/>
</dbReference>
<dbReference type="Proteomes" id="UP001596410">
    <property type="component" value="Unassembled WGS sequence"/>
</dbReference>
<gene>
    <name evidence="3" type="ORF">ACFQIC_01475</name>
</gene>
<evidence type="ECO:0000259" key="2">
    <source>
        <dbReference type="Pfam" id="PF13439"/>
    </source>
</evidence>
<name>A0ABW2EJ23_9BACI</name>
<proteinExistence type="predicted"/>
<dbReference type="Gene3D" id="3.40.50.2000">
    <property type="entry name" value="Glycogen Phosphorylase B"/>
    <property type="match status" value="2"/>
</dbReference>
<comment type="caution">
    <text evidence="3">The sequence shown here is derived from an EMBL/GenBank/DDBJ whole genome shotgun (WGS) entry which is preliminary data.</text>
</comment>
<keyword evidence="3" id="KW-0808">Transferase</keyword>
<evidence type="ECO:0000313" key="3">
    <source>
        <dbReference type="EMBL" id="MFC7060542.1"/>
    </source>
</evidence>
<dbReference type="PANTHER" id="PTHR12526">
    <property type="entry name" value="GLYCOSYLTRANSFERASE"/>
    <property type="match status" value="1"/>
</dbReference>
<dbReference type="PANTHER" id="PTHR12526:SF638">
    <property type="entry name" value="SPORE COAT PROTEIN SA"/>
    <property type="match status" value="1"/>
</dbReference>
<dbReference type="SUPFAM" id="SSF53756">
    <property type="entry name" value="UDP-Glycosyltransferase/glycogen phosphorylase"/>
    <property type="match status" value="1"/>
</dbReference>
<dbReference type="RefSeq" id="WP_204706580.1">
    <property type="nucleotide sequence ID" value="NZ_JBHSZV010000004.1"/>
</dbReference>
<feature type="domain" description="Glycosyltransferase subfamily 4-like N-terminal" evidence="2">
    <location>
        <begin position="24"/>
        <end position="171"/>
    </location>
</feature>
<keyword evidence="3" id="KW-0328">Glycosyltransferase</keyword>
<sequence length="473" mass="53965">MKVLIICTEKLPVPAIRGGAIQTYIDGALPALTQNHQITVLGRSDESLPEDEIINNVRYVRVEGGLLEIYRENVVQFLKSTAEEYDLIHIFNRPRLVNAVRELAQDSRIILSMHNDMFKPEKIDHAEGASAVEKLDKIITISNYIAKTIKDLFPEAAPKLKTIYSGVDLDRFVPSYSDAAKTMRDTKREEYNLQSKKIILYAGRLSPNKGIDVLVRAIPKLAEKHKDVALVIMGSKWFSNDSITDYIAYVRALAERLPIPVIQTGFVSPDKIQEWFVASDIFVCTSQWQEPLARVHYEAMAAALPIITTDRGGNKEVIEPYKNGILVENPEDTEEFVKHLSYLLSNPQISEEMGRYGRGLAEQYYTWDRVVHDISSVWSEMEYKTTGDLTGKEILFIEEDEILGAHETDSLKTEKVKDQGINIEINEKEKFITHQNEHNNLSECNKLQVCTKAERKELVELCFILLLFYVLER</sequence>
<evidence type="ECO:0000259" key="1">
    <source>
        <dbReference type="Pfam" id="PF00534"/>
    </source>
</evidence>